<evidence type="ECO:0000256" key="1">
    <source>
        <dbReference type="SAM" id="Phobius"/>
    </source>
</evidence>
<comment type="caution">
    <text evidence="2">The sequence shown here is derived from an EMBL/GenBank/DDBJ whole genome shotgun (WGS) entry which is preliminary data.</text>
</comment>
<dbReference type="Proteomes" id="UP000235015">
    <property type="component" value="Unassembled WGS sequence"/>
</dbReference>
<dbReference type="RefSeq" id="WP_273437105.1">
    <property type="nucleotide sequence ID" value="NZ_PKUN01000001.1"/>
</dbReference>
<reference evidence="2 3" key="1">
    <citation type="submission" date="2017-11" db="EMBL/GenBank/DDBJ databases">
        <title>Genome-resolved metagenomics identifies genetic mobility, metabolic interactions, and unexpected diversity in perchlorate-reducing communities.</title>
        <authorList>
            <person name="Barnum T.P."/>
            <person name="Figueroa I.A."/>
            <person name="Carlstrom C.I."/>
            <person name="Lucas L.N."/>
            <person name="Engelbrektson A.L."/>
            <person name="Coates J.D."/>
        </authorList>
    </citation>
    <scope>NUCLEOTIDE SEQUENCE [LARGE SCALE GENOMIC DNA]</scope>
    <source>
        <strain evidence="2">BM301</strain>
    </source>
</reference>
<sequence>MSHLHLILPLLLLLNGTAEAHLLKLFAYVEGASVHGSAYFAGGTNAAGLAITISDRNNQQLVSLKTDSQGGFSYTPATPGEYHIRADTGEGHRAEWLIRADEFSQAFPAGADTVGGGQEAVKPDNTLPALPAPQLAGLIERAVARQIGPLREALQRSEYRARLSDILGGVGFIFGLAGIALWWRGRQVERGQ</sequence>
<dbReference type="InterPro" id="IPR013784">
    <property type="entry name" value="Carb-bd-like_fold"/>
</dbReference>
<evidence type="ECO:0008006" key="4">
    <source>
        <dbReference type="Google" id="ProtNLM"/>
    </source>
</evidence>
<protein>
    <recommendedName>
        <fullName evidence="4">Carboxypeptidase regulatory-like domain-containing protein</fullName>
    </recommendedName>
</protein>
<dbReference type="EMBL" id="PKUN01000001">
    <property type="protein sequence ID" value="PLX63354.1"/>
    <property type="molecule type" value="Genomic_DNA"/>
</dbReference>
<accession>A0A2N6D0Y7</accession>
<gene>
    <name evidence="2" type="ORF">C0630_00100</name>
</gene>
<proteinExistence type="predicted"/>
<dbReference type="AlphaFoldDB" id="A0A2N6D0Y7"/>
<name>A0A2N6D0Y7_9GAMM</name>
<dbReference type="SUPFAM" id="SSF49452">
    <property type="entry name" value="Starch-binding domain-like"/>
    <property type="match status" value="1"/>
</dbReference>
<evidence type="ECO:0000313" key="3">
    <source>
        <dbReference type="Proteomes" id="UP000235015"/>
    </source>
</evidence>
<keyword evidence="1" id="KW-0812">Transmembrane</keyword>
<keyword evidence="1" id="KW-0472">Membrane</keyword>
<organism evidence="2 3">
    <name type="scientific">Sedimenticola selenatireducens</name>
    <dbReference type="NCBI Taxonomy" id="191960"/>
    <lineage>
        <taxon>Bacteria</taxon>
        <taxon>Pseudomonadati</taxon>
        <taxon>Pseudomonadota</taxon>
        <taxon>Gammaproteobacteria</taxon>
        <taxon>Chromatiales</taxon>
        <taxon>Sedimenticolaceae</taxon>
        <taxon>Sedimenticola</taxon>
    </lineage>
</organism>
<dbReference type="STRING" id="1111735.GCA_000428045_03557"/>
<dbReference type="GO" id="GO:0030246">
    <property type="term" value="F:carbohydrate binding"/>
    <property type="evidence" value="ECO:0007669"/>
    <property type="project" value="InterPro"/>
</dbReference>
<feature type="transmembrane region" description="Helical" evidence="1">
    <location>
        <begin position="166"/>
        <end position="183"/>
    </location>
</feature>
<keyword evidence="1" id="KW-1133">Transmembrane helix</keyword>
<evidence type="ECO:0000313" key="2">
    <source>
        <dbReference type="EMBL" id="PLX63354.1"/>
    </source>
</evidence>